<dbReference type="OrthoDB" id="2021138at2759"/>
<dbReference type="AlphaFoldDB" id="A0A0S4IQL8"/>
<dbReference type="InterPro" id="IPR032675">
    <property type="entry name" value="LRR_dom_sf"/>
</dbReference>
<accession>A0A0S4IQL8</accession>
<dbReference type="SUPFAM" id="SSF52058">
    <property type="entry name" value="L domain-like"/>
    <property type="match status" value="1"/>
</dbReference>
<dbReference type="VEuPathDB" id="TriTrypDB:BSAL_60760"/>
<name>A0A0S4IQL8_BODSA</name>
<keyword evidence="3" id="KW-1185">Reference proteome</keyword>
<evidence type="ECO:0000313" key="3">
    <source>
        <dbReference type="Proteomes" id="UP000051952"/>
    </source>
</evidence>
<sequence length="659" mass="73173">MFHPSAPYDPAGDVMRHYQENSRDAEFVSLKHYEIKDLVPLLGHLASLVNMNTLILCDNLLTRLPEDMSALQNLETLDLSRNPFPNVAVTIRGLFSLPKLRHLSITLPEEDEDQLVATLVHLKSLNGVALDIEARPSSPSRRDQAANAQSLLQSLRHGTDVDIPRGYAASSRKIADHGLDYHPWNRDHVEPLNRLQDAVRAVSGNLSNPDEYADLVGLVEGHVRARTRNEPDRIRALTAQFLGKSLLVEYSFDELVRSAAKYGPQVADALHETLQAHVDLISEASKLIAAFQDDRDAKIEALQEDLAKEILAKERIFGNPPAEAVPRFMDPIVAPMTLPVSVTHPADISYPAQVDKRGIRPPPDVMPLEELRALLKVFFDSKRRYDEANSSAKLPEETVEQHIYTFLFGRTSNNEEIKKTIASLFSSLRYYAPTELDVEVFSLILRHECDEGYWTVFSALKSKVFDSIQSVLPTNSGQSWDGFVSEPKARDIVALLVPQEHQPADHESLQRSVTRSLVRNEENGSGNQYHVGYSALGTVILRFFVAAYLSSIRQVFTQFRHVDPERSGVIGHQRARTLLNHLFPGIASSRALEIMALADPHETGVITFSTVVRVFSAITASAYASRSGGTAKPLSAPGRQSASSRPSVAKIAADDLSRR</sequence>
<dbReference type="SUPFAM" id="SSF47473">
    <property type="entry name" value="EF-hand"/>
    <property type="match status" value="1"/>
</dbReference>
<evidence type="ECO:0000256" key="1">
    <source>
        <dbReference type="SAM" id="MobiDB-lite"/>
    </source>
</evidence>
<protein>
    <recommendedName>
        <fullName evidence="4">Leucine-rich repeat protein</fullName>
    </recommendedName>
</protein>
<dbReference type="EMBL" id="CYKH01000276">
    <property type="protein sequence ID" value="CUF25958.1"/>
    <property type="molecule type" value="Genomic_DNA"/>
</dbReference>
<reference evidence="3" key="1">
    <citation type="submission" date="2015-09" db="EMBL/GenBank/DDBJ databases">
        <authorList>
            <consortium name="Pathogen Informatics"/>
        </authorList>
    </citation>
    <scope>NUCLEOTIDE SEQUENCE [LARGE SCALE GENOMIC DNA]</scope>
    <source>
        <strain evidence="3">Lake Konstanz</strain>
    </source>
</reference>
<dbReference type="InterPro" id="IPR011992">
    <property type="entry name" value="EF-hand-dom_pair"/>
</dbReference>
<evidence type="ECO:0008006" key="4">
    <source>
        <dbReference type="Google" id="ProtNLM"/>
    </source>
</evidence>
<dbReference type="Proteomes" id="UP000051952">
    <property type="component" value="Unassembled WGS sequence"/>
</dbReference>
<gene>
    <name evidence="2" type="ORF">BSAL_60760</name>
</gene>
<dbReference type="OMA" id="QLFTHEK"/>
<feature type="region of interest" description="Disordered" evidence="1">
    <location>
        <begin position="626"/>
        <end position="659"/>
    </location>
</feature>
<organism evidence="2 3">
    <name type="scientific">Bodo saltans</name>
    <name type="common">Flagellated protozoan</name>
    <dbReference type="NCBI Taxonomy" id="75058"/>
    <lineage>
        <taxon>Eukaryota</taxon>
        <taxon>Discoba</taxon>
        <taxon>Euglenozoa</taxon>
        <taxon>Kinetoplastea</taxon>
        <taxon>Metakinetoplastina</taxon>
        <taxon>Eubodonida</taxon>
        <taxon>Bodonidae</taxon>
        <taxon>Bodo</taxon>
    </lineage>
</organism>
<proteinExistence type="predicted"/>
<evidence type="ECO:0000313" key="2">
    <source>
        <dbReference type="EMBL" id="CUF25958.1"/>
    </source>
</evidence>
<dbReference type="Gene3D" id="3.80.10.10">
    <property type="entry name" value="Ribonuclease Inhibitor"/>
    <property type="match status" value="1"/>
</dbReference>